<accession>A0A6J4MLL4</accession>
<evidence type="ECO:0000313" key="2">
    <source>
        <dbReference type="EMBL" id="CAA9358585.1"/>
    </source>
</evidence>
<protein>
    <recommendedName>
        <fullName evidence="1">Gamma-glutamylcyclotransferase AIG2-like domain-containing protein</fullName>
    </recommendedName>
</protein>
<dbReference type="InterPro" id="IPR009288">
    <property type="entry name" value="AIG2-like_dom"/>
</dbReference>
<organism evidence="2">
    <name type="scientific">uncultured Chloroflexia bacterium</name>
    <dbReference type="NCBI Taxonomy" id="1672391"/>
    <lineage>
        <taxon>Bacteria</taxon>
        <taxon>Bacillati</taxon>
        <taxon>Chloroflexota</taxon>
        <taxon>Chloroflexia</taxon>
        <taxon>environmental samples</taxon>
    </lineage>
</organism>
<evidence type="ECO:0000259" key="1">
    <source>
        <dbReference type="Pfam" id="PF06094"/>
    </source>
</evidence>
<feature type="domain" description="Gamma-glutamylcyclotransferase AIG2-like" evidence="1">
    <location>
        <begin position="15"/>
        <end position="59"/>
    </location>
</feature>
<dbReference type="InterPro" id="IPR036568">
    <property type="entry name" value="GGCT-like_sf"/>
</dbReference>
<dbReference type="SUPFAM" id="SSF110857">
    <property type="entry name" value="Gamma-glutamyl cyclotransferase-like"/>
    <property type="match status" value="1"/>
</dbReference>
<reference evidence="2" key="1">
    <citation type="submission" date="2020-02" db="EMBL/GenBank/DDBJ databases">
        <authorList>
            <person name="Meier V. D."/>
        </authorList>
    </citation>
    <scope>NUCLEOTIDE SEQUENCE</scope>
    <source>
        <strain evidence="2">AVDCRST_MAG93</strain>
    </source>
</reference>
<name>A0A6J4MLL4_9CHLR</name>
<sequence length="61" mass="6792">MSEETPVEGSRQLPFFVYGTLKPGESNYVAYLEGCCVTTRSAIMRNAALFSDGLYPYLMTD</sequence>
<dbReference type="Gene3D" id="3.10.490.10">
    <property type="entry name" value="Gamma-glutamyl cyclotransferase-like"/>
    <property type="match status" value="1"/>
</dbReference>
<feature type="non-terminal residue" evidence="2">
    <location>
        <position position="61"/>
    </location>
</feature>
<dbReference type="Pfam" id="PF06094">
    <property type="entry name" value="GGACT"/>
    <property type="match status" value="1"/>
</dbReference>
<gene>
    <name evidence="2" type="ORF">AVDCRST_MAG93-7511</name>
</gene>
<proteinExistence type="predicted"/>
<dbReference type="EMBL" id="CADCTR010002532">
    <property type="protein sequence ID" value="CAA9358585.1"/>
    <property type="molecule type" value="Genomic_DNA"/>
</dbReference>
<dbReference type="AlphaFoldDB" id="A0A6J4MLL4"/>